<dbReference type="InterPro" id="IPR007318">
    <property type="entry name" value="Phopholipid_MeTrfase"/>
</dbReference>
<sequence>MKKETREILAPPPLVYGGAFALGMYLDSWLPLRLFPRSFRTFVGGILLGVGGAVGLLSLKAMRQANTSPAHSEPTTTLVVEGPYRLSRNPIYVGMTALYIGLSVLLNRIWPLALLPVVLKFINIGVIDQEEKVLEQQFGDEYRQYKESVPRWLPTR</sequence>
<protein>
    <submittedName>
        <fullName evidence="6">Protein-S-isoprenylcysteine O-methyltransferase Ste14</fullName>
    </submittedName>
</protein>
<keyword evidence="6" id="KW-0808">Transferase</keyword>
<keyword evidence="2 5" id="KW-0812">Transmembrane</keyword>
<feature type="transmembrane region" description="Helical" evidence="5">
    <location>
        <begin position="38"/>
        <end position="59"/>
    </location>
</feature>
<dbReference type="GO" id="GO:0012505">
    <property type="term" value="C:endomembrane system"/>
    <property type="evidence" value="ECO:0007669"/>
    <property type="project" value="UniProtKB-SubCell"/>
</dbReference>
<dbReference type="RefSeq" id="WP_111325770.1">
    <property type="nucleotide sequence ID" value="NZ_BIFX01000001.1"/>
</dbReference>
<dbReference type="Gene3D" id="1.20.120.1630">
    <property type="match status" value="1"/>
</dbReference>
<evidence type="ECO:0000256" key="5">
    <source>
        <dbReference type="SAM" id="Phobius"/>
    </source>
</evidence>
<evidence type="ECO:0000256" key="3">
    <source>
        <dbReference type="ARBA" id="ARBA00022989"/>
    </source>
</evidence>
<feature type="transmembrane region" description="Helical" evidence="5">
    <location>
        <begin position="7"/>
        <end position="26"/>
    </location>
</feature>
<dbReference type="AlphaFoldDB" id="A0A326TYR1"/>
<feature type="transmembrane region" description="Helical" evidence="5">
    <location>
        <begin position="91"/>
        <end position="110"/>
    </location>
</feature>
<dbReference type="Proteomes" id="UP000248806">
    <property type="component" value="Unassembled WGS sequence"/>
</dbReference>
<gene>
    <name evidence="6" type="ORF">EI42_05522</name>
</gene>
<dbReference type="Pfam" id="PF04191">
    <property type="entry name" value="PEMT"/>
    <property type="match status" value="1"/>
</dbReference>
<dbReference type="PANTHER" id="PTHR12714">
    <property type="entry name" value="PROTEIN-S ISOPRENYLCYSTEINE O-METHYLTRANSFERASE"/>
    <property type="match status" value="1"/>
</dbReference>
<dbReference type="GO" id="GO:0032259">
    <property type="term" value="P:methylation"/>
    <property type="evidence" value="ECO:0007669"/>
    <property type="project" value="UniProtKB-KW"/>
</dbReference>
<proteinExistence type="predicted"/>
<keyword evidence="6" id="KW-0489">Methyltransferase</keyword>
<comment type="caution">
    <text evidence="6">The sequence shown here is derived from an EMBL/GenBank/DDBJ whole genome shotgun (WGS) entry which is preliminary data.</text>
</comment>
<keyword evidence="4 5" id="KW-0472">Membrane</keyword>
<evidence type="ECO:0000256" key="2">
    <source>
        <dbReference type="ARBA" id="ARBA00022692"/>
    </source>
</evidence>
<dbReference type="PANTHER" id="PTHR12714:SF24">
    <property type="entry name" value="SLR1182 PROTEIN"/>
    <property type="match status" value="1"/>
</dbReference>
<evidence type="ECO:0000313" key="6">
    <source>
        <dbReference type="EMBL" id="PZW22389.1"/>
    </source>
</evidence>
<dbReference type="EMBL" id="QKUF01000034">
    <property type="protein sequence ID" value="PZW22389.1"/>
    <property type="molecule type" value="Genomic_DNA"/>
</dbReference>
<dbReference type="GO" id="GO:0008168">
    <property type="term" value="F:methyltransferase activity"/>
    <property type="evidence" value="ECO:0007669"/>
    <property type="project" value="UniProtKB-KW"/>
</dbReference>
<evidence type="ECO:0000256" key="1">
    <source>
        <dbReference type="ARBA" id="ARBA00004127"/>
    </source>
</evidence>
<keyword evidence="7" id="KW-1185">Reference proteome</keyword>
<dbReference type="OrthoDB" id="9782395at2"/>
<name>A0A326TYR1_THEHA</name>
<organism evidence="6 7">
    <name type="scientific">Thermosporothrix hazakensis</name>
    <dbReference type="NCBI Taxonomy" id="644383"/>
    <lineage>
        <taxon>Bacteria</taxon>
        <taxon>Bacillati</taxon>
        <taxon>Chloroflexota</taxon>
        <taxon>Ktedonobacteria</taxon>
        <taxon>Ktedonobacterales</taxon>
        <taxon>Thermosporotrichaceae</taxon>
        <taxon>Thermosporothrix</taxon>
    </lineage>
</organism>
<evidence type="ECO:0000256" key="4">
    <source>
        <dbReference type="ARBA" id="ARBA00023136"/>
    </source>
</evidence>
<evidence type="ECO:0000313" key="7">
    <source>
        <dbReference type="Proteomes" id="UP000248806"/>
    </source>
</evidence>
<comment type="subcellular location">
    <subcellularLocation>
        <location evidence="1">Endomembrane system</location>
        <topology evidence="1">Multi-pass membrane protein</topology>
    </subcellularLocation>
</comment>
<accession>A0A326TYR1</accession>
<keyword evidence="3 5" id="KW-1133">Transmembrane helix</keyword>
<reference evidence="6 7" key="1">
    <citation type="submission" date="2018-06" db="EMBL/GenBank/DDBJ databases">
        <title>Genomic Encyclopedia of Archaeal and Bacterial Type Strains, Phase II (KMG-II): from individual species to whole genera.</title>
        <authorList>
            <person name="Goeker M."/>
        </authorList>
    </citation>
    <scope>NUCLEOTIDE SEQUENCE [LARGE SCALE GENOMIC DNA]</scope>
    <source>
        <strain evidence="6 7">ATCC BAA-1881</strain>
    </source>
</reference>